<reference evidence="3" key="1">
    <citation type="submission" date="2023-02" db="EMBL/GenBank/DDBJ databases">
        <title>Tahibacter soli sp. nov. isolated from soil.</title>
        <authorList>
            <person name="Baek J.H."/>
            <person name="Lee J.K."/>
            <person name="Choi D.G."/>
            <person name="Jeon C.O."/>
        </authorList>
    </citation>
    <scope>NUCLEOTIDE SEQUENCE</scope>
    <source>
        <strain evidence="3">BL</strain>
    </source>
</reference>
<evidence type="ECO:0000313" key="4">
    <source>
        <dbReference type="Proteomes" id="UP001139971"/>
    </source>
</evidence>
<dbReference type="SUPFAM" id="SSF53383">
    <property type="entry name" value="PLP-dependent transferases"/>
    <property type="match status" value="1"/>
</dbReference>
<keyword evidence="3" id="KW-0032">Aminotransferase</keyword>
<protein>
    <submittedName>
        <fullName evidence="3">Aminotransferase class V-fold PLP-dependent enzyme</fullName>
    </submittedName>
</protein>
<dbReference type="InterPro" id="IPR000192">
    <property type="entry name" value="Aminotrans_V_dom"/>
</dbReference>
<evidence type="ECO:0000259" key="2">
    <source>
        <dbReference type="Pfam" id="PF00266"/>
    </source>
</evidence>
<comment type="caution">
    <text evidence="3">The sequence shown here is derived from an EMBL/GenBank/DDBJ whole genome shotgun (WGS) entry which is preliminary data.</text>
</comment>
<dbReference type="PANTHER" id="PTHR14237:SF19">
    <property type="entry name" value="MITOCHONDRIAL AMIDOXIME REDUCING COMPONENT 1"/>
    <property type="match status" value="1"/>
</dbReference>
<keyword evidence="4" id="KW-1185">Reference proteome</keyword>
<gene>
    <name evidence="3" type="ORF">OD750_009420</name>
</gene>
<keyword evidence="1" id="KW-0663">Pyridoxal phosphate</keyword>
<evidence type="ECO:0000313" key="3">
    <source>
        <dbReference type="EMBL" id="MDC8012765.1"/>
    </source>
</evidence>
<dbReference type="GO" id="GO:0008483">
    <property type="term" value="F:transaminase activity"/>
    <property type="evidence" value="ECO:0007669"/>
    <property type="project" value="UniProtKB-KW"/>
</dbReference>
<dbReference type="Gene3D" id="3.90.1150.10">
    <property type="entry name" value="Aspartate Aminotransferase, domain 1"/>
    <property type="match status" value="1"/>
</dbReference>
<dbReference type="RefSeq" id="WP_263544902.1">
    <property type="nucleotide sequence ID" value="NZ_JAOVZO020000014.1"/>
</dbReference>
<name>A0A9X4BGH1_9GAMM</name>
<organism evidence="3 4">
    <name type="scientific">Tahibacter soli</name>
    <dbReference type="NCBI Taxonomy" id="2983605"/>
    <lineage>
        <taxon>Bacteria</taxon>
        <taxon>Pseudomonadati</taxon>
        <taxon>Pseudomonadota</taxon>
        <taxon>Gammaproteobacteria</taxon>
        <taxon>Lysobacterales</taxon>
        <taxon>Rhodanobacteraceae</taxon>
        <taxon>Tahibacter</taxon>
    </lineage>
</organism>
<dbReference type="InterPro" id="IPR015422">
    <property type="entry name" value="PyrdxlP-dep_Trfase_small"/>
</dbReference>
<sequence length="462" mass="48953">MLTLADLPLSPAVDLPPAPFDFAALRRREFARLDAQGHAYLDYTGSALYGASQLHAHAQLLAAGLFGNPHSESGTARASTALIEQARTDVLRFLDVDDTTHAVCFTANASAAIKLVAESWPFDARRPLVLSADNHNSVNGMREYARRAGAPVRILPLTATLELDAPDDALRAAAADGEGLLAFPAQSNFSGVLHPLDLVRRARTLGFDVLLDAAAYVPSHPLSLRECEADFVALSFYKLFGYPTGLGALVMRRDAMRRLRRPWFAGGTVRYASVQADVHRLHGGAEGFEDGTPDFLGIAALPAGFALLREVGMTRLAERVDTLAAELCERLRGLRQPDGAPLVRVYGPVDASRRGGAVTFNVLDARGVALPYAGIEAAARDAGISVRGGCFCNPGASEAAFGAEPARLAQCLAALGDAFTPQRLSECTGKTAGAIRASVGLANDAADIARLVELIARFGEAR</sequence>
<dbReference type="InterPro" id="IPR015424">
    <property type="entry name" value="PyrdxlP-dep_Trfase"/>
</dbReference>
<feature type="domain" description="Aminotransferase class V" evidence="2">
    <location>
        <begin position="40"/>
        <end position="451"/>
    </location>
</feature>
<dbReference type="PANTHER" id="PTHR14237">
    <property type="entry name" value="MOLYBDOPTERIN COFACTOR SULFURASE MOSC"/>
    <property type="match status" value="1"/>
</dbReference>
<dbReference type="Proteomes" id="UP001139971">
    <property type="component" value="Unassembled WGS sequence"/>
</dbReference>
<dbReference type="InterPro" id="IPR015421">
    <property type="entry name" value="PyrdxlP-dep_Trfase_major"/>
</dbReference>
<dbReference type="AlphaFoldDB" id="A0A9X4BGH1"/>
<dbReference type="EMBL" id="JAOVZO020000014">
    <property type="protein sequence ID" value="MDC8012765.1"/>
    <property type="molecule type" value="Genomic_DNA"/>
</dbReference>
<proteinExistence type="predicted"/>
<evidence type="ECO:0000256" key="1">
    <source>
        <dbReference type="ARBA" id="ARBA00022898"/>
    </source>
</evidence>
<accession>A0A9X4BGH1</accession>
<dbReference type="Pfam" id="PF00266">
    <property type="entry name" value="Aminotran_5"/>
    <property type="match status" value="1"/>
</dbReference>
<dbReference type="Gene3D" id="3.40.640.10">
    <property type="entry name" value="Type I PLP-dependent aspartate aminotransferase-like (Major domain)"/>
    <property type="match status" value="1"/>
</dbReference>
<keyword evidence="3" id="KW-0808">Transferase</keyword>